<feature type="region of interest" description="Disordered" evidence="1">
    <location>
        <begin position="145"/>
        <end position="201"/>
    </location>
</feature>
<evidence type="ECO:0000313" key="2">
    <source>
        <dbReference type="EMBL" id="KAG5457891.1"/>
    </source>
</evidence>
<organism evidence="2 3">
    <name type="scientific">Olpidium bornovanus</name>
    <dbReference type="NCBI Taxonomy" id="278681"/>
    <lineage>
        <taxon>Eukaryota</taxon>
        <taxon>Fungi</taxon>
        <taxon>Fungi incertae sedis</taxon>
        <taxon>Olpidiomycota</taxon>
        <taxon>Olpidiomycotina</taxon>
        <taxon>Olpidiomycetes</taxon>
        <taxon>Olpidiales</taxon>
        <taxon>Olpidiaceae</taxon>
        <taxon>Olpidium</taxon>
    </lineage>
</organism>
<sequence>IDRENAYPGIGTRDGAAEAEDFAGKHPIEKANGVPAAVVAGNCDVNEAEGGVRVAESDGRDVHVRSLLDGLLVSAWVGHDHEARLLEGAGDVVGEGAGREAAGDGLGARGGPLAVRLRRDDDDVGGVLNGGDDARGKHQLLPGLADADDVDAVRGGGVSGRERTARPSSRQQGRRARGASGVEETAGDDRTEDAPVRPTLPDVREHGLLGVLHADVRLRSQEELNVLLGVGEDLGDVRHRCEAC</sequence>
<name>A0A8H7ZR63_9FUNG</name>
<gene>
    <name evidence="2" type="ORF">BJ554DRAFT_1989</name>
</gene>
<dbReference type="EMBL" id="JAEFCI010009315">
    <property type="protein sequence ID" value="KAG5457891.1"/>
    <property type="molecule type" value="Genomic_DNA"/>
</dbReference>
<feature type="non-terminal residue" evidence="2">
    <location>
        <position position="1"/>
    </location>
</feature>
<evidence type="ECO:0000313" key="3">
    <source>
        <dbReference type="Proteomes" id="UP000673691"/>
    </source>
</evidence>
<reference evidence="2 3" key="1">
    <citation type="journal article" name="Sci. Rep.">
        <title>Genome-scale phylogenetic analyses confirm Olpidium as the closest living zoosporic fungus to the non-flagellated, terrestrial fungi.</title>
        <authorList>
            <person name="Chang Y."/>
            <person name="Rochon D."/>
            <person name="Sekimoto S."/>
            <person name="Wang Y."/>
            <person name="Chovatia M."/>
            <person name="Sandor L."/>
            <person name="Salamov A."/>
            <person name="Grigoriev I.V."/>
            <person name="Stajich J.E."/>
            <person name="Spatafora J.W."/>
        </authorList>
    </citation>
    <scope>NUCLEOTIDE SEQUENCE [LARGE SCALE GENOMIC DNA]</scope>
    <source>
        <strain evidence="2">S191</strain>
    </source>
</reference>
<protein>
    <submittedName>
        <fullName evidence="2">Uncharacterized protein</fullName>
    </submittedName>
</protein>
<keyword evidence="3" id="KW-1185">Reference proteome</keyword>
<dbReference type="AlphaFoldDB" id="A0A8H7ZR63"/>
<evidence type="ECO:0000256" key="1">
    <source>
        <dbReference type="SAM" id="MobiDB-lite"/>
    </source>
</evidence>
<dbReference type="Proteomes" id="UP000673691">
    <property type="component" value="Unassembled WGS sequence"/>
</dbReference>
<proteinExistence type="predicted"/>
<comment type="caution">
    <text evidence="2">The sequence shown here is derived from an EMBL/GenBank/DDBJ whole genome shotgun (WGS) entry which is preliminary data.</text>
</comment>
<accession>A0A8H7ZR63</accession>